<keyword evidence="5" id="KW-1185">Reference proteome</keyword>
<keyword evidence="1" id="KW-0489">Methyltransferase</keyword>
<evidence type="ECO:0000256" key="3">
    <source>
        <dbReference type="SAM" id="MobiDB-lite"/>
    </source>
</evidence>
<dbReference type="InterPro" id="IPR001525">
    <property type="entry name" value="C5_MeTfrase"/>
</dbReference>
<keyword evidence="2" id="KW-0808">Transferase</keyword>
<feature type="compositionally biased region" description="Basic and acidic residues" evidence="3">
    <location>
        <begin position="667"/>
        <end position="680"/>
    </location>
</feature>
<proteinExistence type="predicted"/>
<gene>
    <name evidence="4" type="ORF">FE257_012940</name>
</gene>
<dbReference type="AlphaFoldDB" id="A0AAD4GRI7"/>
<feature type="compositionally biased region" description="Polar residues" evidence="3">
    <location>
        <begin position="656"/>
        <end position="665"/>
    </location>
</feature>
<dbReference type="Proteomes" id="UP001194746">
    <property type="component" value="Unassembled WGS sequence"/>
</dbReference>
<dbReference type="SUPFAM" id="SSF53335">
    <property type="entry name" value="S-adenosyl-L-methionine-dependent methyltransferases"/>
    <property type="match status" value="1"/>
</dbReference>
<dbReference type="GO" id="GO:0032259">
    <property type="term" value="P:methylation"/>
    <property type="evidence" value="ECO:0007669"/>
    <property type="project" value="UniProtKB-KW"/>
</dbReference>
<dbReference type="EMBL" id="VCAU01000096">
    <property type="protein sequence ID" value="KAF9885418.1"/>
    <property type="molecule type" value="Genomic_DNA"/>
</dbReference>
<dbReference type="InterPro" id="IPR029063">
    <property type="entry name" value="SAM-dependent_MTases_sf"/>
</dbReference>
<organism evidence="4 5">
    <name type="scientific">Aspergillus nanangensis</name>
    <dbReference type="NCBI Taxonomy" id="2582783"/>
    <lineage>
        <taxon>Eukaryota</taxon>
        <taxon>Fungi</taxon>
        <taxon>Dikarya</taxon>
        <taxon>Ascomycota</taxon>
        <taxon>Pezizomycotina</taxon>
        <taxon>Eurotiomycetes</taxon>
        <taxon>Eurotiomycetidae</taxon>
        <taxon>Eurotiales</taxon>
        <taxon>Aspergillaceae</taxon>
        <taxon>Aspergillus</taxon>
        <taxon>Aspergillus subgen. Circumdati</taxon>
    </lineage>
</organism>
<protein>
    <recommendedName>
        <fullName evidence="6">DNA (cytosine-5-)-methyltransferase</fullName>
    </recommendedName>
</protein>
<feature type="region of interest" description="Disordered" evidence="3">
    <location>
        <begin position="1"/>
        <end position="36"/>
    </location>
</feature>
<reference evidence="4" key="1">
    <citation type="journal article" date="2019" name="Beilstein J. Org. Chem.">
        <title>Nanangenines: drimane sesquiterpenoids as the dominant metabolite cohort of a novel Australian fungus, Aspergillus nanangensis.</title>
        <authorList>
            <person name="Lacey H.J."/>
            <person name="Gilchrist C.L.M."/>
            <person name="Crombie A."/>
            <person name="Kalaitzis J.A."/>
            <person name="Vuong D."/>
            <person name="Rutledge P.J."/>
            <person name="Turner P."/>
            <person name="Pitt J.I."/>
            <person name="Lacey E."/>
            <person name="Chooi Y.H."/>
            <person name="Piggott A.M."/>
        </authorList>
    </citation>
    <scope>NUCLEOTIDE SEQUENCE</scope>
    <source>
        <strain evidence="4">MST-FP2251</strain>
    </source>
</reference>
<comment type="caution">
    <text evidence="4">The sequence shown here is derived from an EMBL/GenBank/DDBJ whole genome shotgun (WGS) entry which is preliminary data.</text>
</comment>
<dbReference type="Gene3D" id="3.90.120.10">
    <property type="entry name" value="DNA Methylase, subunit A, domain 2"/>
    <property type="match status" value="1"/>
</dbReference>
<name>A0AAD4GRI7_ASPNN</name>
<evidence type="ECO:0000313" key="4">
    <source>
        <dbReference type="EMBL" id="KAF9885418.1"/>
    </source>
</evidence>
<accession>A0AAD4GRI7</accession>
<dbReference type="GO" id="GO:0008168">
    <property type="term" value="F:methyltransferase activity"/>
    <property type="evidence" value="ECO:0007669"/>
    <property type="project" value="UniProtKB-KW"/>
</dbReference>
<dbReference type="Pfam" id="PF00145">
    <property type="entry name" value="DNA_methylase"/>
    <property type="match status" value="1"/>
</dbReference>
<feature type="region of interest" description="Disordered" evidence="3">
    <location>
        <begin position="656"/>
        <end position="681"/>
    </location>
</feature>
<evidence type="ECO:0000313" key="5">
    <source>
        <dbReference type="Proteomes" id="UP001194746"/>
    </source>
</evidence>
<sequence length="1248" mass="140665">MSMSTTLDPDISDHQPPGSTGDSRDDGEEFDFSSPKSITRQLNISKSYVSTLSVQDAFQHLYQNWRDAIIATFNLTHPFEPQFEQTSDFIRIVMPMPNKTPPQYMGYIQFAKKTGHVTLVNACSTLQPKHLQLGSTSKRHDPRLAGRHGEGLKIAVLVLMREGHQVRIEASRHKWRFGFKSPPITQFTCTMNPSKKPINTDAESHAAMSKFKNRIATDVAIFISPGAGIKPSDFMEWLQVTLDILNPRDTIKTTGGDLFLDESFSNKIYLKGLLLPQSPSASKNLIYGYNFYSGALNRDRTRMTDRKEESRMITQIWEEAIALDEQILLPKFVDMLRQSPPPWDARKNEFYYLNTQESDVGIINQSLGKQPAALPPVLWSILRKAKMIRTPQEERTEQFKGAPECVVSNATFPQNVQRLIKASLELDTATKDIPVTFVHCNKTNTGVFFNPVSGVLTVDKKWLDYTAIHTEYPCRLSRVNQGCPEFYCSHIVGRLYEHSLEDIFRPPTNPELNKWREFMCSAVHEKLEEMPRRITVEQLPSESTRPKLKVSWEHGFSDELLPQLGNHIQYEVVLNKSRCTSATKRLLRVQDSSTRCDCNRAIVPLTSSQNSVVFDVDCVESQELKGSYFPTVARNEDKVFYGATPKPLAIDSALLQQKPPSTANKANADKEGPRGGRITDHGLQTTADFQNVQINCEDYKFWENWNAEVFPKIFCNLNPGDAYDNERRGRPVATFFSSRLGKRLEKNGSFKVEMTGLNTPEHLYHRILFIHGIYPPINSEEGDEGAVLASQYSFLHDSRIFSAKENSENCPSPHEKELYLHFNDFDSMGQKHDASEIPIQKIIAIETVNRLHLTRNIPSGESIPGKSTEDDLFCRFAVRCDGSKDSACLVPIASHLPLDCPDHWPSPNFNTKFNPIVLDMSPCVLGLALGFRHFGHDANASLASHAESVITQSNDNATSLHHNNFDVIMSSTPSQSHSTLHDVPSSIPNIGILSIPDKEIAQRKVQMTEEMKVFEYIGEILSAKPKLDFLVFTLPPWVFHEDAYGKLLSGMYALLEGRYCLHFKKLHLSSHGVPRDETMVVLLASSVYSSIPWAKFFGEELETSAMNKIIDLDFHNSGAGSDHAICKHPVSGMRVLNHHTGVPLENQQPLALGSSITMGEIHRTAHPKRNDRLTVREIARIQGFDDNFVFSGSLNKQYKDVTQAVPVPIVRKMADVVRSMIHEFKGVEHLTTSSTGLMTATLKDTRYI</sequence>
<evidence type="ECO:0000256" key="2">
    <source>
        <dbReference type="ARBA" id="ARBA00022679"/>
    </source>
</evidence>
<evidence type="ECO:0000256" key="1">
    <source>
        <dbReference type="ARBA" id="ARBA00022603"/>
    </source>
</evidence>
<evidence type="ECO:0008006" key="6">
    <source>
        <dbReference type="Google" id="ProtNLM"/>
    </source>
</evidence>
<reference evidence="4" key="2">
    <citation type="submission" date="2020-02" db="EMBL/GenBank/DDBJ databases">
        <authorList>
            <person name="Gilchrist C.L.M."/>
            <person name="Chooi Y.-H."/>
        </authorList>
    </citation>
    <scope>NUCLEOTIDE SEQUENCE</scope>
    <source>
        <strain evidence="4">MST-FP2251</strain>
    </source>
</reference>